<name>A0A6M3M0Z6_9ZZZZ</name>
<feature type="compositionally biased region" description="Basic and acidic residues" evidence="1">
    <location>
        <begin position="48"/>
        <end position="57"/>
    </location>
</feature>
<dbReference type="AlphaFoldDB" id="A0A6M3M0Z6"/>
<proteinExistence type="predicted"/>
<accession>A0A6M3M0Z6</accession>
<evidence type="ECO:0000256" key="1">
    <source>
        <dbReference type="SAM" id="MobiDB-lite"/>
    </source>
</evidence>
<feature type="region of interest" description="Disordered" evidence="1">
    <location>
        <begin position="43"/>
        <end position="66"/>
    </location>
</feature>
<gene>
    <name evidence="2" type="ORF">MM171A00291_0052</name>
    <name evidence="3" type="ORF">MM171B00223_0004</name>
</gene>
<sequence length="66" mass="7723">MKLIVSQPYRQNGNLIGYLMVKTPENGEYSGKFLSVKQFNEIASNEMPTEKQEEKTWKGNTRKRKQ</sequence>
<evidence type="ECO:0000313" key="2">
    <source>
        <dbReference type="EMBL" id="QJB00744.1"/>
    </source>
</evidence>
<evidence type="ECO:0000313" key="3">
    <source>
        <dbReference type="EMBL" id="QJB04627.1"/>
    </source>
</evidence>
<organism evidence="2">
    <name type="scientific">viral metagenome</name>
    <dbReference type="NCBI Taxonomy" id="1070528"/>
    <lineage>
        <taxon>unclassified sequences</taxon>
        <taxon>metagenomes</taxon>
        <taxon>organismal metagenomes</taxon>
    </lineage>
</organism>
<dbReference type="EMBL" id="MT143887">
    <property type="protein sequence ID" value="QJB04627.1"/>
    <property type="molecule type" value="Genomic_DNA"/>
</dbReference>
<dbReference type="EMBL" id="MT143699">
    <property type="protein sequence ID" value="QJB00744.1"/>
    <property type="molecule type" value="Genomic_DNA"/>
</dbReference>
<reference evidence="2" key="1">
    <citation type="submission" date="2020-03" db="EMBL/GenBank/DDBJ databases">
        <title>The deep terrestrial virosphere.</title>
        <authorList>
            <person name="Holmfeldt K."/>
            <person name="Nilsson E."/>
            <person name="Simone D."/>
            <person name="Lopez-Fernandez M."/>
            <person name="Wu X."/>
            <person name="de Brujin I."/>
            <person name="Lundin D."/>
            <person name="Andersson A."/>
            <person name="Bertilsson S."/>
            <person name="Dopson M."/>
        </authorList>
    </citation>
    <scope>NUCLEOTIDE SEQUENCE</scope>
    <source>
        <strain evidence="2">MM171A00291</strain>
        <strain evidence="3">MM171B00223</strain>
    </source>
</reference>
<protein>
    <submittedName>
        <fullName evidence="2">Uncharacterized protein</fullName>
    </submittedName>
</protein>